<feature type="domain" description="Radical SAM core" evidence="10">
    <location>
        <begin position="27"/>
        <end position="271"/>
    </location>
</feature>
<dbReference type="CDD" id="cd01335">
    <property type="entry name" value="Radical_SAM"/>
    <property type="match status" value="1"/>
</dbReference>
<dbReference type="PANTHER" id="PTHR13932">
    <property type="entry name" value="COPROPORPHYRINIGEN III OXIDASE"/>
    <property type="match status" value="1"/>
</dbReference>
<dbReference type="Pfam" id="PF04055">
    <property type="entry name" value="Radical_SAM"/>
    <property type="match status" value="1"/>
</dbReference>
<evidence type="ECO:0000259" key="10">
    <source>
        <dbReference type="PROSITE" id="PS51918"/>
    </source>
</evidence>
<evidence type="ECO:0000256" key="8">
    <source>
        <dbReference type="ARBA" id="ARBA00023186"/>
    </source>
</evidence>
<dbReference type="SFLD" id="SFLDG01082">
    <property type="entry name" value="B12-binding_domain_containing"/>
    <property type="match status" value="1"/>
</dbReference>
<comment type="function">
    <text evidence="9">Probably acts as a heme chaperone, transferring heme to an unknown acceptor. Binds one molecule of heme per monomer, possibly covalently. Binds 1 [4Fe-4S] cluster. The cluster is coordinated with 3 cysteines and an exchangeable S-adenosyl-L-methionine.</text>
</comment>
<keyword evidence="9" id="KW-0004">4Fe-4S</keyword>
<keyword evidence="6 9" id="KW-0408">Iron</keyword>
<comment type="caution">
    <text evidence="11">The sequence shown here is derived from an EMBL/GenBank/DDBJ whole genome shotgun (WGS) entry which is preliminary data.</text>
</comment>
<keyword evidence="4 9" id="KW-0949">S-adenosyl-L-methionine</keyword>
<keyword evidence="3 9" id="KW-0349">Heme</keyword>
<reference evidence="11 12" key="1">
    <citation type="submission" date="2020-10" db="EMBL/GenBank/DDBJ databases">
        <title>Sequencing the genomes of 1000 actinobacteria strains.</title>
        <authorList>
            <person name="Klenk H.-P."/>
        </authorList>
    </citation>
    <scope>NUCLEOTIDE SEQUENCE [LARGE SCALE GENOMIC DNA]</scope>
    <source>
        <strain evidence="11 12">DSM 15666</strain>
    </source>
</reference>
<keyword evidence="11" id="KW-0560">Oxidoreductase</keyword>
<evidence type="ECO:0000256" key="1">
    <source>
        <dbReference type="ARBA" id="ARBA00006100"/>
    </source>
</evidence>
<evidence type="ECO:0000256" key="3">
    <source>
        <dbReference type="ARBA" id="ARBA00022617"/>
    </source>
</evidence>
<keyword evidence="12" id="KW-1185">Reference proteome</keyword>
<dbReference type="SFLD" id="SFLDG01065">
    <property type="entry name" value="anaerobic_coproporphyrinogen-I"/>
    <property type="match status" value="2"/>
</dbReference>
<comment type="similarity">
    <text evidence="1">Belongs to the anaerobic coproporphyrinogen-III oxidase family. HemW subfamily.</text>
</comment>
<dbReference type="InterPro" id="IPR004559">
    <property type="entry name" value="HemW-like"/>
</dbReference>
<dbReference type="SFLD" id="SFLDF00288">
    <property type="entry name" value="HemN-like__clustered_with_nucl"/>
    <property type="match status" value="1"/>
</dbReference>
<evidence type="ECO:0000256" key="4">
    <source>
        <dbReference type="ARBA" id="ARBA00022691"/>
    </source>
</evidence>
<dbReference type="InterPro" id="IPR034505">
    <property type="entry name" value="Coproporphyrinogen-III_oxidase"/>
</dbReference>
<dbReference type="InterPro" id="IPR013785">
    <property type="entry name" value="Aldolase_TIM"/>
</dbReference>
<dbReference type="SMART" id="SM00729">
    <property type="entry name" value="Elp3"/>
    <property type="match status" value="1"/>
</dbReference>
<dbReference type="RefSeq" id="WP_192595147.1">
    <property type="nucleotide sequence ID" value="NZ_BAAALJ010000020.1"/>
</dbReference>
<accession>A0ABR9JE16</accession>
<comment type="subcellular location">
    <subcellularLocation>
        <location evidence="9">Cytoplasm</location>
    </subcellularLocation>
</comment>
<evidence type="ECO:0000256" key="9">
    <source>
        <dbReference type="RuleBase" id="RU364116"/>
    </source>
</evidence>
<dbReference type="InterPro" id="IPR058240">
    <property type="entry name" value="rSAM_sf"/>
</dbReference>
<dbReference type="GO" id="GO:0051989">
    <property type="term" value="F:coproporphyrinogen dehydrogenase activity"/>
    <property type="evidence" value="ECO:0007669"/>
    <property type="project" value="UniProtKB-EC"/>
</dbReference>
<gene>
    <name evidence="11" type="ORF">H4W27_001199</name>
</gene>
<dbReference type="NCBIfam" id="TIGR00539">
    <property type="entry name" value="hemN_rel"/>
    <property type="match status" value="1"/>
</dbReference>
<dbReference type="PANTHER" id="PTHR13932:SF5">
    <property type="entry name" value="RADICAL S-ADENOSYL METHIONINE DOMAIN-CONTAINING PROTEIN 1, MITOCHONDRIAL"/>
    <property type="match status" value="1"/>
</dbReference>
<evidence type="ECO:0000256" key="7">
    <source>
        <dbReference type="ARBA" id="ARBA00023014"/>
    </source>
</evidence>
<evidence type="ECO:0000313" key="12">
    <source>
        <dbReference type="Proteomes" id="UP000643525"/>
    </source>
</evidence>
<dbReference type="Gene3D" id="3.20.20.70">
    <property type="entry name" value="Aldolase class I"/>
    <property type="match status" value="1"/>
</dbReference>
<evidence type="ECO:0000256" key="5">
    <source>
        <dbReference type="ARBA" id="ARBA00022723"/>
    </source>
</evidence>
<proteinExistence type="inferred from homology"/>
<protein>
    <recommendedName>
        <fullName evidence="2 9">Heme chaperone HemW</fullName>
    </recommendedName>
</protein>
<dbReference type="PROSITE" id="PS51918">
    <property type="entry name" value="RADICAL_SAM"/>
    <property type="match status" value="1"/>
</dbReference>
<name>A0ABR9JE16_9MICC</name>
<evidence type="ECO:0000256" key="2">
    <source>
        <dbReference type="ARBA" id="ARBA00017228"/>
    </source>
</evidence>
<evidence type="ECO:0000313" key="11">
    <source>
        <dbReference type="EMBL" id="MBE1524081.1"/>
    </source>
</evidence>
<dbReference type="EMBL" id="JADBED010000001">
    <property type="protein sequence ID" value="MBE1524081.1"/>
    <property type="molecule type" value="Genomic_DNA"/>
</dbReference>
<dbReference type="SFLD" id="SFLDF00562">
    <property type="entry name" value="HemN-like__clustered_with_heat"/>
    <property type="match status" value="1"/>
</dbReference>
<keyword evidence="8 9" id="KW-0143">Chaperone</keyword>
<evidence type="ECO:0000256" key="6">
    <source>
        <dbReference type="ARBA" id="ARBA00023004"/>
    </source>
</evidence>
<dbReference type="SUPFAM" id="SSF102114">
    <property type="entry name" value="Radical SAM enzymes"/>
    <property type="match status" value="1"/>
</dbReference>
<dbReference type="Proteomes" id="UP000643525">
    <property type="component" value="Unassembled WGS sequence"/>
</dbReference>
<sequence>MPSTLPLGDPVPADGGFPSAVQQALSARSAVPFGLYVHIPFCSVRCGYCDFNTYTAEDLGPGASQLSYPDTLISELVFARGVLDAMDAPERKLSTVFFGGGTPTLLPPEELARILARARELFDFRPGAEITTEANPDTITAETAQILAEAGFTRLSLGMQSAVPRVLKTLDRTHDPANVERAVDAARAAGLQVSLDLISGTPGETLQDWRSSLEHAVALQPDHISAYSLIIEEGTAMAAKIRRGVLEDIDPDDQADKYLLTEEVLGAAGFDWYEVSNFSTSRDARSEHNLNYWVDSDWWGAGPGAHSHMAGLRWWNVKHPAAYAQRLSTGTTPGHGREQLQDEDKVLEHLMLRLRLADGLDIAEYNALPELARTMGERISPATVDSLVKEQLISPEAAVPAAGHPEGRVVLTLRGRLLADAVTRRLVP</sequence>
<dbReference type="InterPro" id="IPR007197">
    <property type="entry name" value="rSAM"/>
</dbReference>
<keyword evidence="9" id="KW-0963">Cytoplasm</keyword>
<dbReference type="SFLD" id="SFLDS00029">
    <property type="entry name" value="Radical_SAM"/>
    <property type="match status" value="2"/>
</dbReference>
<keyword evidence="5 9" id="KW-0479">Metal-binding</keyword>
<organism evidence="11 12">
    <name type="scientific">Nesterenkonia lutea</name>
    <dbReference type="NCBI Taxonomy" id="272919"/>
    <lineage>
        <taxon>Bacteria</taxon>
        <taxon>Bacillati</taxon>
        <taxon>Actinomycetota</taxon>
        <taxon>Actinomycetes</taxon>
        <taxon>Micrococcales</taxon>
        <taxon>Micrococcaceae</taxon>
        <taxon>Nesterenkonia</taxon>
    </lineage>
</organism>
<dbReference type="InterPro" id="IPR006638">
    <property type="entry name" value="Elp3/MiaA/NifB-like_rSAM"/>
</dbReference>
<keyword evidence="7 9" id="KW-0411">Iron-sulfur</keyword>